<name>A0A918XBH6_9ACTN</name>
<keyword evidence="7" id="KW-1185">Reference proteome</keyword>
<dbReference type="GO" id="GO:0004252">
    <property type="term" value="F:serine-type endopeptidase activity"/>
    <property type="evidence" value="ECO:0007669"/>
    <property type="project" value="InterPro"/>
</dbReference>
<dbReference type="InterPro" id="IPR036034">
    <property type="entry name" value="PDZ_sf"/>
</dbReference>
<dbReference type="InterPro" id="IPR001940">
    <property type="entry name" value="Peptidase_S1C"/>
</dbReference>
<dbReference type="AlphaFoldDB" id="A0A918XBH6"/>
<evidence type="ECO:0000313" key="6">
    <source>
        <dbReference type="EMBL" id="GHD23849.1"/>
    </source>
</evidence>
<dbReference type="Pfam" id="PF13365">
    <property type="entry name" value="Trypsin_2"/>
    <property type="match status" value="1"/>
</dbReference>
<dbReference type="Gene3D" id="2.40.10.120">
    <property type="match status" value="1"/>
</dbReference>
<accession>A0A918XBH6</accession>
<feature type="region of interest" description="Disordered" evidence="3">
    <location>
        <begin position="1"/>
        <end position="214"/>
    </location>
</feature>
<evidence type="ECO:0000259" key="5">
    <source>
        <dbReference type="PROSITE" id="PS50106"/>
    </source>
</evidence>
<reference evidence="6 7" key="1">
    <citation type="journal article" date="2014" name="Int. J. Syst. Evol. Microbiol.">
        <title>Complete genome sequence of Corynebacterium casei LMG S-19264T (=DSM 44701T), isolated from a smear-ripened cheese.</title>
        <authorList>
            <consortium name="US DOE Joint Genome Institute (JGI-PGF)"/>
            <person name="Walter F."/>
            <person name="Albersmeier A."/>
            <person name="Kalinowski J."/>
            <person name="Ruckert C."/>
        </authorList>
    </citation>
    <scope>NUCLEOTIDE SEQUENCE [LARGE SCALE GENOMIC DNA]</scope>
    <source>
        <strain evidence="6 7">KCTC 19473</strain>
    </source>
</reference>
<evidence type="ECO:0000256" key="2">
    <source>
        <dbReference type="ARBA" id="ARBA00022801"/>
    </source>
</evidence>
<sequence>MSPNEPHEGNEPGEAAGDEGPEQRPSEPSVQGGSEQEPRDGSGRVDEHNPQQPQGPEQDERAGQSADEPRSDDGGATGVRGGGSDEASRSFEDELFEGESEGELSGSAPGTPPGGSAAPGGAGASGAPVPPGIPTTPGDSAPWQQPPRWAAGSGGEEHPGFASHAGQQSGPPAGAGGPFSGASGWQSPSGHGGAGASGWQSPSGPGDTSSFSRPEDAYAAYRGGFAGGYAGHTPPPGGQGVPGETASFGMSGQGQPPGGMPPYGPGHPQGHPYQGPHKRTGRVITVAAITALITSLVVGSVVAVGSAFLFSGGLGSPVSSLNQEGESTATEGEVGDVAEQVLPSVVSIQASGGGGSGVVISSDGQILTNSHVVQAAENDQLEVLFNDGSAARAEVLGSDPVSDIAVIQAEGQSGLTPAQLGDSDQVGVGGEVIAIGSPLGLSGTVTTGIVSALDRPVNTGASESQNTQTSTVINAIQTDAAINPGNSGGPLVNMAGEVVGINTAIAGVSQESGSVGLGFAIPINQVQPIAEQLIEDGSASYPAIEATITGNLAGGAQIVEVSDGGAADEAGLEPGDVVVAVEDREVSSPDQLIAEIRSSQAGDEISLGVLRGGNGDEEEVRVTLGEQSSSSAEEGEGGD</sequence>
<evidence type="ECO:0000313" key="7">
    <source>
        <dbReference type="Proteomes" id="UP000654947"/>
    </source>
</evidence>
<proteinExistence type="predicted"/>
<gene>
    <name evidence="6" type="ORF">GCM10007147_19560</name>
</gene>
<evidence type="ECO:0000256" key="3">
    <source>
        <dbReference type="SAM" id="MobiDB-lite"/>
    </source>
</evidence>
<feature type="compositionally biased region" description="Basic and acidic residues" evidence="3">
    <location>
        <begin position="58"/>
        <end position="73"/>
    </location>
</feature>
<feature type="transmembrane region" description="Helical" evidence="4">
    <location>
        <begin position="283"/>
        <end position="310"/>
    </location>
</feature>
<feature type="compositionally biased region" description="Low complexity" evidence="3">
    <location>
        <begin position="266"/>
        <end position="275"/>
    </location>
</feature>
<comment type="caution">
    <text evidence="6">The sequence shown here is derived from an EMBL/GenBank/DDBJ whole genome shotgun (WGS) entry which is preliminary data.</text>
</comment>
<dbReference type="CDD" id="cd06779">
    <property type="entry name" value="cpPDZ_Deg_HtrA-like"/>
    <property type="match status" value="1"/>
</dbReference>
<dbReference type="Proteomes" id="UP000654947">
    <property type="component" value="Unassembled WGS sequence"/>
</dbReference>
<dbReference type="Pfam" id="PF13180">
    <property type="entry name" value="PDZ_2"/>
    <property type="match status" value="1"/>
</dbReference>
<keyword evidence="4" id="KW-0812">Transmembrane</keyword>
<dbReference type="PRINTS" id="PR00834">
    <property type="entry name" value="PROTEASES2C"/>
</dbReference>
<dbReference type="EMBL" id="BMXL01000007">
    <property type="protein sequence ID" value="GHD23849.1"/>
    <property type="molecule type" value="Genomic_DNA"/>
</dbReference>
<dbReference type="GO" id="GO:0006508">
    <property type="term" value="P:proteolysis"/>
    <property type="evidence" value="ECO:0007669"/>
    <property type="project" value="UniProtKB-KW"/>
</dbReference>
<feature type="compositionally biased region" description="Gly residues" evidence="3">
    <location>
        <begin position="75"/>
        <end position="84"/>
    </location>
</feature>
<keyword evidence="1" id="KW-0645">Protease</keyword>
<dbReference type="InterPro" id="IPR051201">
    <property type="entry name" value="Chloro_Bact_Ser_Proteases"/>
</dbReference>
<dbReference type="RefSeq" id="WP_017576010.1">
    <property type="nucleotide sequence ID" value="NZ_BMXL01000007.1"/>
</dbReference>
<keyword evidence="4" id="KW-0472">Membrane</keyword>
<organism evidence="6 7">
    <name type="scientific">Nocardiopsis kunsanensis</name>
    <dbReference type="NCBI Taxonomy" id="141693"/>
    <lineage>
        <taxon>Bacteria</taxon>
        <taxon>Bacillati</taxon>
        <taxon>Actinomycetota</taxon>
        <taxon>Actinomycetes</taxon>
        <taxon>Streptosporangiales</taxon>
        <taxon>Nocardiopsidaceae</taxon>
        <taxon>Nocardiopsis</taxon>
    </lineage>
</organism>
<feature type="compositionally biased region" description="Basic and acidic residues" evidence="3">
    <location>
        <begin position="36"/>
        <end position="49"/>
    </location>
</feature>
<dbReference type="Gene3D" id="2.30.42.10">
    <property type="match status" value="1"/>
</dbReference>
<dbReference type="SUPFAM" id="SSF50494">
    <property type="entry name" value="Trypsin-like serine proteases"/>
    <property type="match status" value="1"/>
</dbReference>
<dbReference type="PROSITE" id="PS50106">
    <property type="entry name" value="PDZ"/>
    <property type="match status" value="1"/>
</dbReference>
<dbReference type="PANTHER" id="PTHR43343:SF3">
    <property type="entry name" value="PROTEASE DO-LIKE 8, CHLOROPLASTIC"/>
    <property type="match status" value="1"/>
</dbReference>
<evidence type="ECO:0000256" key="1">
    <source>
        <dbReference type="ARBA" id="ARBA00022670"/>
    </source>
</evidence>
<dbReference type="SUPFAM" id="SSF50156">
    <property type="entry name" value="PDZ domain-like"/>
    <property type="match status" value="1"/>
</dbReference>
<dbReference type="InterPro" id="IPR001478">
    <property type="entry name" value="PDZ"/>
</dbReference>
<dbReference type="PANTHER" id="PTHR43343">
    <property type="entry name" value="PEPTIDASE S12"/>
    <property type="match status" value="1"/>
</dbReference>
<feature type="region of interest" description="Disordered" evidence="3">
    <location>
        <begin position="229"/>
        <end position="278"/>
    </location>
</feature>
<keyword evidence="4" id="KW-1133">Transmembrane helix</keyword>
<protein>
    <recommendedName>
        <fullName evidence="5">PDZ domain-containing protein</fullName>
    </recommendedName>
</protein>
<dbReference type="InterPro" id="IPR009003">
    <property type="entry name" value="Peptidase_S1_PA"/>
</dbReference>
<feature type="compositionally biased region" description="Basic and acidic residues" evidence="3">
    <location>
        <begin position="1"/>
        <end position="10"/>
    </location>
</feature>
<feature type="compositionally biased region" description="Polar residues" evidence="3">
    <location>
        <begin position="199"/>
        <end position="212"/>
    </location>
</feature>
<evidence type="ECO:0000256" key="4">
    <source>
        <dbReference type="SAM" id="Phobius"/>
    </source>
</evidence>
<dbReference type="SMART" id="SM00228">
    <property type="entry name" value="PDZ"/>
    <property type="match status" value="1"/>
</dbReference>
<feature type="domain" description="PDZ" evidence="5">
    <location>
        <begin position="551"/>
        <end position="613"/>
    </location>
</feature>
<feature type="compositionally biased region" description="Acidic residues" evidence="3">
    <location>
        <begin position="93"/>
        <end position="102"/>
    </location>
</feature>
<keyword evidence="2" id="KW-0378">Hydrolase</keyword>